<dbReference type="AlphaFoldDB" id="A0A2S0NCV9"/>
<dbReference type="PROSITE" id="PS51257">
    <property type="entry name" value="PROKAR_LIPOPROTEIN"/>
    <property type="match status" value="1"/>
</dbReference>
<dbReference type="Pfam" id="PF00753">
    <property type="entry name" value="Lactamase_B"/>
    <property type="match status" value="1"/>
</dbReference>
<dbReference type="InterPro" id="IPR001279">
    <property type="entry name" value="Metallo-B-lactamas"/>
</dbReference>
<dbReference type="KEGG" id="phr:C6569_13625"/>
<dbReference type="CDD" id="cd16295">
    <property type="entry name" value="TTHA0252-CPSF-like_MBL-fold"/>
    <property type="match status" value="1"/>
</dbReference>
<dbReference type="GO" id="GO:0016787">
    <property type="term" value="F:hydrolase activity"/>
    <property type="evidence" value="ECO:0007669"/>
    <property type="project" value="UniProtKB-KW"/>
</dbReference>
<proteinExistence type="predicted"/>
<dbReference type="SMART" id="SM00849">
    <property type="entry name" value="Lactamase_B"/>
    <property type="match status" value="1"/>
</dbReference>
<dbReference type="InterPro" id="IPR022712">
    <property type="entry name" value="Beta_Casp"/>
</dbReference>
<dbReference type="InterPro" id="IPR011108">
    <property type="entry name" value="RMMBL"/>
</dbReference>
<evidence type="ECO:0000259" key="3">
    <source>
        <dbReference type="SMART" id="SM01027"/>
    </source>
</evidence>
<dbReference type="SUPFAM" id="SSF56281">
    <property type="entry name" value="Metallo-hydrolase/oxidoreductase"/>
    <property type="match status" value="1"/>
</dbReference>
<dbReference type="Pfam" id="PF07521">
    <property type="entry name" value="RMMBL"/>
    <property type="match status" value="1"/>
</dbReference>
<dbReference type="EMBL" id="CP027668">
    <property type="protein sequence ID" value="AVO46024.1"/>
    <property type="molecule type" value="Genomic_DNA"/>
</dbReference>
<dbReference type="Gene3D" id="3.60.15.10">
    <property type="entry name" value="Ribonuclease Z/Hydroxyacylglutathione hydrolase-like"/>
    <property type="match status" value="1"/>
</dbReference>
<accession>A0A2S0NCV9</accession>
<dbReference type="GO" id="GO:0004521">
    <property type="term" value="F:RNA endonuclease activity"/>
    <property type="evidence" value="ECO:0007669"/>
    <property type="project" value="TreeGrafter"/>
</dbReference>
<reference evidence="4 5" key="1">
    <citation type="submission" date="2018-03" db="EMBL/GenBank/DDBJ databases">
        <title>Genome sequencing of Phreatobacter sp.</title>
        <authorList>
            <person name="Kim S.-J."/>
            <person name="Heo J."/>
            <person name="Kwon S.-W."/>
        </authorList>
    </citation>
    <scope>NUCLEOTIDE SEQUENCE [LARGE SCALE GENOMIC DNA]</scope>
    <source>
        <strain evidence="4 5">S-12</strain>
    </source>
</reference>
<evidence type="ECO:0000259" key="2">
    <source>
        <dbReference type="SMART" id="SM00849"/>
    </source>
</evidence>
<evidence type="ECO:0000313" key="4">
    <source>
        <dbReference type="EMBL" id="AVO46024.1"/>
    </source>
</evidence>
<dbReference type="SMART" id="SM01027">
    <property type="entry name" value="Beta-Casp"/>
    <property type="match status" value="1"/>
</dbReference>
<organism evidence="4 5">
    <name type="scientific">Phreatobacter cathodiphilus</name>
    <dbReference type="NCBI Taxonomy" id="1868589"/>
    <lineage>
        <taxon>Bacteria</taxon>
        <taxon>Pseudomonadati</taxon>
        <taxon>Pseudomonadota</taxon>
        <taxon>Alphaproteobacteria</taxon>
        <taxon>Hyphomicrobiales</taxon>
        <taxon>Phreatobacteraceae</taxon>
        <taxon>Phreatobacter</taxon>
    </lineage>
</organism>
<dbReference type="InterPro" id="IPR036866">
    <property type="entry name" value="RibonucZ/Hydroxyglut_hydro"/>
</dbReference>
<dbReference type="Gene3D" id="3.40.50.10890">
    <property type="match status" value="1"/>
</dbReference>
<sequence>MALRIHVLGAAHVVTGSCYLFEAGGRRILVDCGMFQGTKTLKALNYGPFPFEAERLDAVLLTHAHIDHSGLIPKLVKAGYRGPIYATRPTIDLCSIMLPDSGHIQEMEVEQLNRRNARSGGEPVEPIYTAEDAVAAMVQFRPVDYGRWLDLGGGGRARWWNAGHMLGSASIEMEFAGAGGDEKPMRVLMSGDLGPDAKLFHPDPDGPVDLDLVVCEATYGDRDRPDTTVGDRRAELAEEVRAAHARGGPLLIPCFAVERTQEILADLLDLMDQGAVPRAPIFLDSPLAIRATEVFRRHAGMLEAGGALARIDTAPDVRFTESVDQSKALARLRGFHIVIAASGMAEAGRIRHHLKNHLWRSTTTVLFVGYQAEGTLGRILRDGAPSVTIHGDAVRVKAAIRIIESYSGHADRGEVLAWLKERGPIRGAVALVHAEERALQAFAPVVGTEVVSPDKVLTPRLEDIIELDRGTARLVLPAHPRRLPPEKVSGPDWHNDSASFLLDLKDALDRAADDRARGVILRRLKKALAEAT</sequence>
<dbReference type="PANTHER" id="PTHR11203:SF37">
    <property type="entry name" value="INTEGRATOR COMPLEX SUBUNIT 11"/>
    <property type="match status" value="1"/>
</dbReference>
<protein>
    <submittedName>
        <fullName evidence="4">MBL fold metallo-hydrolase</fullName>
    </submittedName>
</protein>
<dbReference type="OrthoDB" id="9803916at2"/>
<feature type="domain" description="Beta-Casp" evidence="3">
    <location>
        <begin position="260"/>
        <end position="380"/>
    </location>
</feature>
<dbReference type="RefSeq" id="WP_106749365.1">
    <property type="nucleotide sequence ID" value="NZ_CP027668.1"/>
</dbReference>
<gene>
    <name evidence="4" type="ORF">C6569_13625</name>
</gene>
<dbReference type="Pfam" id="PF10996">
    <property type="entry name" value="Beta-Casp"/>
    <property type="match status" value="1"/>
</dbReference>
<dbReference type="Proteomes" id="UP000237889">
    <property type="component" value="Chromosome"/>
</dbReference>
<dbReference type="InterPro" id="IPR050698">
    <property type="entry name" value="MBL"/>
</dbReference>
<name>A0A2S0NCV9_9HYPH</name>
<dbReference type="PANTHER" id="PTHR11203">
    <property type="entry name" value="CLEAVAGE AND POLYADENYLATION SPECIFICITY FACTOR FAMILY MEMBER"/>
    <property type="match status" value="1"/>
</dbReference>
<feature type="domain" description="Metallo-beta-lactamase" evidence="2">
    <location>
        <begin position="15"/>
        <end position="244"/>
    </location>
</feature>
<keyword evidence="1 4" id="KW-0378">Hydrolase</keyword>
<evidence type="ECO:0000313" key="5">
    <source>
        <dbReference type="Proteomes" id="UP000237889"/>
    </source>
</evidence>
<evidence type="ECO:0000256" key="1">
    <source>
        <dbReference type="ARBA" id="ARBA00022801"/>
    </source>
</evidence>
<keyword evidence="5" id="KW-1185">Reference proteome</keyword>